<accession>A0ABW6AI56</accession>
<dbReference type="Proteomes" id="UP001597512">
    <property type="component" value="Unassembled WGS sequence"/>
</dbReference>
<reference evidence="2" key="1">
    <citation type="journal article" date="2019" name="Int. J. Syst. Evol. Microbiol.">
        <title>The Global Catalogue of Microorganisms (GCM) 10K type strain sequencing project: providing services to taxonomists for standard genome sequencing and annotation.</title>
        <authorList>
            <consortium name="The Broad Institute Genomics Platform"/>
            <consortium name="The Broad Institute Genome Sequencing Center for Infectious Disease"/>
            <person name="Wu L."/>
            <person name="Ma J."/>
        </authorList>
    </citation>
    <scope>NUCLEOTIDE SEQUENCE [LARGE SCALE GENOMIC DNA]</scope>
    <source>
        <strain evidence="2">KCTC 52490</strain>
    </source>
</reference>
<dbReference type="EMBL" id="JBHUOM010000002">
    <property type="protein sequence ID" value="MFD2933460.1"/>
    <property type="molecule type" value="Genomic_DNA"/>
</dbReference>
<protein>
    <submittedName>
        <fullName evidence="1">Uncharacterized protein</fullName>
    </submittedName>
</protein>
<keyword evidence="2" id="KW-1185">Reference proteome</keyword>
<dbReference type="RefSeq" id="WP_381497837.1">
    <property type="nucleotide sequence ID" value="NZ_JBHUOM010000002.1"/>
</dbReference>
<comment type="caution">
    <text evidence="1">The sequence shown here is derived from an EMBL/GenBank/DDBJ whole genome shotgun (WGS) entry which is preliminary data.</text>
</comment>
<evidence type="ECO:0000313" key="1">
    <source>
        <dbReference type="EMBL" id="MFD2933460.1"/>
    </source>
</evidence>
<sequence length="111" mass="12635">MNTCKPTLLFDQDLFCIAQCPHCQRVGLTFKNILLGFDHSEFVELCRNIGQVNFDQCGMLMPDGQLHMIINTSHPDVQFSLSRIEFDLFQAGLSKALRLLGLYDLLKIQSN</sequence>
<evidence type="ECO:0000313" key="2">
    <source>
        <dbReference type="Proteomes" id="UP001597512"/>
    </source>
</evidence>
<gene>
    <name evidence="1" type="ORF">ACFS25_06680</name>
</gene>
<name>A0ABW6AI56_9BACT</name>
<organism evidence="1 2">
    <name type="scientific">Spirosoma flavum</name>
    <dbReference type="NCBI Taxonomy" id="2048557"/>
    <lineage>
        <taxon>Bacteria</taxon>
        <taxon>Pseudomonadati</taxon>
        <taxon>Bacteroidota</taxon>
        <taxon>Cytophagia</taxon>
        <taxon>Cytophagales</taxon>
        <taxon>Cytophagaceae</taxon>
        <taxon>Spirosoma</taxon>
    </lineage>
</organism>
<proteinExistence type="predicted"/>